<dbReference type="Proteomes" id="UP000217211">
    <property type="component" value="Chromosome"/>
</dbReference>
<name>A0A249PEX4_9HYPH</name>
<evidence type="ECO:0000313" key="4">
    <source>
        <dbReference type="Proteomes" id="UP000217211"/>
    </source>
</evidence>
<proteinExistence type="predicted"/>
<gene>
    <name evidence="3" type="ORF">SJ05684_c30570</name>
</gene>
<dbReference type="eggNOG" id="COG3266">
    <property type="taxonomic scope" value="Bacteria"/>
</dbReference>
<organism evidence="3 4">
    <name type="scientific">Sinorhizobium sojae CCBAU 05684</name>
    <dbReference type="NCBI Taxonomy" id="716928"/>
    <lineage>
        <taxon>Bacteria</taxon>
        <taxon>Pseudomonadati</taxon>
        <taxon>Pseudomonadota</taxon>
        <taxon>Alphaproteobacteria</taxon>
        <taxon>Hyphomicrobiales</taxon>
        <taxon>Rhizobiaceae</taxon>
        <taxon>Sinorhizobium/Ensifer group</taxon>
        <taxon>Sinorhizobium</taxon>
    </lineage>
</organism>
<protein>
    <submittedName>
        <fullName evidence="3">Phage protein</fullName>
    </submittedName>
</protein>
<feature type="domain" description="Phage tail lysozyme" evidence="2">
    <location>
        <begin position="393"/>
        <end position="534"/>
    </location>
</feature>
<keyword evidence="4" id="KW-1185">Reference proteome</keyword>
<evidence type="ECO:0000259" key="2">
    <source>
        <dbReference type="Pfam" id="PF18013"/>
    </source>
</evidence>
<dbReference type="STRING" id="716928.GCA_000261485_01421"/>
<accession>A0A249PEX4</accession>
<reference evidence="3 4" key="1">
    <citation type="submission" date="2017-08" db="EMBL/GenBank/DDBJ databases">
        <title>Multipartite genome sequences of Sinorhizobium species nodulating soybeans.</title>
        <authorList>
            <person name="Tian C.F."/>
        </authorList>
    </citation>
    <scope>NUCLEOTIDE SEQUENCE [LARGE SCALE GENOMIC DNA]</scope>
    <source>
        <strain evidence="3 4">CCBAU 05684</strain>
    </source>
</reference>
<feature type="region of interest" description="Disordered" evidence="1">
    <location>
        <begin position="1"/>
        <end position="21"/>
    </location>
</feature>
<dbReference type="InterPro" id="IPR041219">
    <property type="entry name" value="Phage_lysozyme2"/>
</dbReference>
<sequence length="969" mass="103396">MAKLPEIQPRGAITRGPVSSVSPAEVANPFQQIANALDAAGEVFERKDVADASNDGANAVYRDADGNLKVDLQSNISARGRAYNAAAQQGYAARLAGDIRARGTALQNEAKGNVDTFNASWKAFRDQTLTAVPKDFRGAVTTMLDTEGPRFALGVSEQKRTADLKEFEGNIKAEIQLLDDDMSALARAGGVSTDAYKQKQSQLHTLWDQLATNPDFVVGEKEAKIAVQRMESRHLSESMLSTVDRALATGGIAEARKISRSILTDEKLALTPAERRQYAGLANERINGFAAQAKANLKPTQDRSKTIQKRLKEGVGLDNDDIDLTAAELARGGDMAGAMELYSARAMARTLQTFKLSDNEQQVAMAETAIGNANRPSPGRSRPVSVAPQLSGRMQQAMKHYIARGGSPVMAAGIIGNLVQESSLNTSALNPGDGTDGSDSIGLGQWNGPRAKALKAFAAKRGASPDDFSTQLDFVLHELETTEGAAYERLKAARTVDEATAAMIGYERPAGWSPGNPRGGHGWNNRLAMAAKAAEFEGLSGELIAAESGAVDPELVKEYRAEMTRDSKALFDDIKSGYDKGLTPAVSDIDLLTRQLAIVDDQDFRKQVADYFSSQAATEAIAGMAPAQVENLISALRSDAADGATIAQQQIITGMEEAEKARAQALKDDPLGYAMNRRIVPPLPPLDLSQPDTWAQSFQAYQNGVDVLRARGEVGNISALRPEIQAQVQRALAGATPQQSVQLLGAMAQGLSPDTYQATLSKIAASGDGKATAAAGALVMENPEVAEGVLRGTALLRENPRLAPSKTDANLSAIDDILPTRAFAPSLEASRQSLLEAATARYADLSNQSGDTSGQLSDERMQQAITEVTGGLVDMNGYSVIAPRYGQTQDDFDKTLTALTDQDLAGAVTSSGQAVRASDLRNEGRLRAIADGRYILEFGNADYPTYVMRQPSPGSYTEPSVFVLDLRNR</sequence>
<evidence type="ECO:0000313" key="3">
    <source>
        <dbReference type="EMBL" id="ASY64481.1"/>
    </source>
</evidence>
<evidence type="ECO:0000256" key="1">
    <source>
        <dbReference type="SAM" id="MobiDB-lite"/>
    </source>
</evidence>
<dbReference type="RefSeq" id="WP_095694280.1">
    <property type="nucleotide sequence ID" value="NZ_CP023067.1"/>
</dbReference>
<dbReference type="AlphaFoldDB" id="A0A249PEX4"/>
<dbReference type="EMBL" id="CP023067">
    <property type="protein sequence ID" value="ASY64481.1"/>
    <property type="molecule type" value="Genomic_DNA"/>
</dbReference>
<dbReference type="KEGG" id="esj:SJ05684_c30570"/>
<dbReference type="Gene3D" id="1.10.530.10">
    <property type="match status" value="1"/>
</dbReference>
<dbReference type="Pfam" id="PF18013">
    <property type="entry name" value="Phage_lysozyme2"/>
    <property type="match status" value="1"/>
</dbReference>